<keyword evidence="1" id="KW-0805">Transcription regulation</keyword>
<evidence type="ECO:0000256" key="2">
    <source>
        <dbReference type="ARBA" id="ARBA00023125"/>
    </source>
</evidence>
<dbReference type="Pfam" id="PF00440">
    <property type="entry name" value="TetR_N"/>
    <property type="match status" value="1"/>
</dbReference>
<name>A0A371PW03_STRIH</name>
<keyword evidence="3" id="KW-0804">Transcription</keyword>
<accession>A0A371PW03</accession>
<dbReference type="PANTHER" id="PTHR30055:SF234">
    <property type="entry name" value="HTH-TYPE TRANSCRIPTIONAL REGULATOR BETI"/>
    <property type="match status" value="1"/>
</dbReference>
<gene>
    <name evidence="7" type="ORF">DY245_31020</name>
</gene>
<dbReference type="InterPro" id="IPR009057">
    <property type="entry name" value="Homeodomain-like_sf"/>
</dbReference>
<feature type="compositionally biased region" description="Low complexity" evidence="5">
    <location>
        <begin position="87"/>
        <end position="108"/>
    </location>
</feature>
<dbReference type="SUPFAM" id="SSF48498">
    <property type="entry name" value="Tetracyclin repressor-like, C-terminal domain"/>
    <property type="match status" value="1"/>
</dbReference>
<keyword evidence="8" id="KW-1185">Reference proteome</keyword>
<dbReference type="InterPro" id="IPR001647">
    <property type="entry name" value="HTH_TetR"/>
</dbReference>
<evidence type="ECO:0000256" key="5">
    <source>
        <dbReference type="SAM" id="MobiDB-lite"/>
    </source>
</evidence>
<evidence type="ECO:0000313" key="7">
    <source>
        <dbReference type="EMBL" id="REK86666.1"/>
    </source>
</evidence>
<evidence type="ECO:0000256" key="3">
    <source>
        <dbReference type="ARBA" id="ARBA00023163"/>
    </source>
</evidence>
<evidence type="ECO:0000313" key="8">
    <source>
        <dbReference type="Proteomes" id="UP000262477"/>
    </source>
</evidence>
<feature type="region of interest" description="Disordered" evidence="5">
    <location>
        <begin position="87"/>
        <end position="109"/>
    </location>
</feature>
<evidence type="ECO:0000256" key="1">
    <source>
        <dbReference type="ARBA" id="ARBA00023015"/>
    </source>
</evidence>
<dbReference type="PANTHER" id="PTHR30055">
    <property type="entry name" value="HTH-TYPE TRANSCRIPTIONAL REGULATOR RUTR"/>
    <property type="match status" value="1"/>
</dbReference>
<dbReference type="OrthoDB" id="4641396at2"/>
<dbReference type="Gene3D" id="1.10.357.10">
    <property type="entry name" value="Tetracycline Repressor, domain 2"/>
    <property type="match status" value="1"/>
</dbReference>
<proteinExistence type="predicted"/>
<dbReference type="EMBL" id="QUAC01000241">
    <property type="protein sequence ID" value="REK86666.1"/>
    <property type="molecule type" value="Genomic_DNA"/>
</dbReference>
<protein>
    <submittedName>
        <fullName evidence="7">TetR/AcrR family transcriptional regulator</fullName>
    </submittedName>
</protein>
<keyword evidence="2 4" id="KW-0238">DNA-binding</keyword>
<dbReference type="GO" id="GO:0000976">
    <property type="term" value="F:transcription cis-regulatory region binding"/>
    <property type="evidence" value="ECO:0007669"/>
    <property type="project" value="TreeGrafter"/>
</dbReference>
<dbReference type="AlphaFoldDB" id="A0A371PW03"/>
<evidence type="ECO:0000256" key="4">
    <source>
        <dbReference type="PROSITE-ProRule" id="PRU00335"/>
    </source>
</evidence>
<dbReference type="InterPro" id="IPR025996">
    <property type="entry name" value="MT1864/Rv1816-like_C"/>
</dbReference>
<evidence type="ECO:0000259" key="6">
    <source>
        <dbReference type="PROSITE" id="PS50977"/>
    </source>
</evidence>
<dbReference type="Proteomes" id="UP000262477">
    <property type="component" value="Unassembled WGS sequence"/>
</dbReference>
<dbReference type="Gene3D" id="1.10.10.60">
    <property type="entry name" value="Homeodomain-like"/>
    <property type="match status" value="1"/>
</dbReference>
<dbReference type="GO" id="GO:0003700">
    <property type="term" value="F:DNA-binding transcription factor activity"/>
    <property type="evidence" value="ECO:0007669"/>
    <property type="project" value="TreeGrafter"/>
</dbReference>
<dbReference type="SUPFAM" id="SSF46689">
    <property type="entry name" value="Homeodomain-like"/>
    <property type="match status" value="1"/>
</dbReference>
<dbReference type="InterPro" id="IPR036271">
    <property type="entry name" value="Tet_transcr_reg_TetR-rel_C_sf"/>
</dbReference>
<sequence>MGISQRRERERAQRHQLIVQAARELAETEGWGAVTTRRLAERIEYSQPVLYSHFAGKGAIVNAVALEGFAELAEATRLARTKVTQATQATQATEATETTQATQPTRTAAGERAQHAALLAVARAYAAFARANPALYDAMFTLATDLSFGSMDSPQPLKDAFVELLAVFGPLAGPDDDPETFTEVGWSALHGLVTLDRDSRLRDGDGYQDQRIALLIARLTGDVPK</sequence>
<dbReference type="PROSITE" id="PS50977">
    <property type="entry name" value="HTH_TETR_2"/>
    <property type="match status" value="1"/>
</dbReference>
<organism evidence="7 8">
    <name type="scientific">Streptomyces inhibens</name>
    <dbReference type="NCBI Taxonomy" id="2293571"/>
    <lineage>
        <taxon>Bacteria</taxon>
        <taxon>Bacillati</taxon>
        <taxon>Actinomycetota</taxon>
        <taxon>Actinomycetes</taxon>
        <taxon>Kitasatosporales</taxon>
        <taxon>Streptomycetaceae</taxon>
        <taxon>Streptomyces</taxon>
    </lineage>
</organism>
<feature type="DNA-binding region" description="H-T-H motif" evidence="4">
    <location>
        <begin position="35"/>
        <end position="54"/>
    </location>
</feature>
<dbReference type="PRINTS" id="PR00455">
    <property type="entry name" value="HTHTETR"/>
</dbReference>
<dbReference type="InterPro" id="IPR050109">
    <property type="entry name" value="HTH-type_TetR-like_transc_reg"/>
</dbReference>
<comment type="caution">
    <text evidence="7">The sequence shown here is derived from an EMBL/GenBank/DDBJ whole genome shotgun (WGS) entry which is preliminary data.</text>
</comment>
<dbReference type="Pfam" id="PF13305">
    <property type="entry name" value="TetR_C_33"/>
    <property type="match status" value="1"/>
</dbReference>
<reference evidence="7 8" key="1">
    <citation type="submission" date="2018-08" db="EMBL/GenBank/DDBJ databases">
        <title>Streptomyces NEAU-D10 sp. nov., a novel Actinomycete isolated from soil.</title>
        <authorList>
            <person name="Jin L."/>
        </authorList>
    </citation>
    <scope>NUCLEOTIDE SEQUENCE [LARGE SCALE GENOMIC DNA]</scope>
    <source>
        <strain evidence="7 8">NEAU-D10</strain>
    </source>
</reference>
<feature type="domain" description="HTH tetR-type" evidence="6">
    <location>
        <begin position="12"/>
        <end position="72"/>
    </location>
</feature>
<dbReference type="RefSeq" id="WP_128510507.1">
    <property type="nucleotide sequence ID" value="NZ_QUAC01000241.1"/>
</dbReference>